<protein>
    <submittedName>
        <fullName evidence="1">Uncharacterized protein</fullName>
    </submittedName>
</protein>
<name>A0A6S6T6J4_9BACT</name>
<organism evidence="1">
    <name type="scientific">uncultured Sulfurovum sp</name>
    <dbReference type="NCBI Taxonomy" id="269237"/>
    <lineage>
        <taxon>Bacteria</taxon>
        <taxon>Pseudomonadati</taxon>
        <taxon>Campylobacterota</taxon>
        <taxon>Epsilonproteobacteria</taxon>
        <taxon>Campylobacterales</taxon>
        <taxon>Sulfurovaceae</taxon>
        <taxon>Sulfurovum</taxon>
        <taxon>environmental samples</taxon>
    </lineage>
</organism>
<proteinExistence type="predicted"/>
<accession>A0A6S6T6J4</accession>
<dbReference type="AlphaFoldDB" id="A0A6S6T6J4"/>
<reference evidence="1" key="1">
    <citation type="submission" date="2020-01" db="EMBL/GenBank/DDBJ databases">
        <authorList>
            <person name="Meier V. D."/>
            <person name="Meier V D."/>
        </authorList>
    </citation>
    <scope>NUCLEOTIDE SEQUENCE</scope>
    <source>
        <strain evidence="1">HLG_WM_MAG_06</strain>
    </source>
</reference>
<gene>
    <name evidence="1" type="ORF">HELGO_WM5236</name>
</gene>
<sequence length="108" mass="12663">MEAKNLKNLMVKHFDFLQRDYGFKYNASSNRYVKKELEVEVQHKGGALDVLLISQKQINLLPNVISKLLKKEFTYPEHFSSWIFSMGDVDSRLAYDAKLMKEYAKDIL</sequence>
<dbReference type="EMBL" id="CACVAP010000061">
    <property type="protein sequence ID" value="CAA6810813.1"/>
    <property type="molecule type" value="Genomic_DNA"/>
</dbReference>
<evidence type="ECO:0000313" key="1">
    <source>
        <dbReference type="EMBL" id="CAA6810813.1"/>
    </source>
</evidence>